<dbReference type="InterPro" id="IPR020846">
    <property type="entry name" value="MFS_dom"/>
</dbReference>
<comment type="caution">
    <text evidence="7">The sequence shown here is derived from an EMBL/GenBank/DDBJ whole genome shotgun (WGS) entry which is preliminary data.</text>
</comment>
<keyword evidence="3 5" id="KW-1133">Transmembrane helix</keyword>
<dbReference type="PANTHER" id="PTHR23502:SF49">
    <property type="entry name" value="MAJOR FACILITATOR SUPERFAMILY (MFS) PROFILE DOMAIN-CONTAINING PROTEIN"/>
    <property type="match status" value="1"/>
</dbReference>
<evidence type="ECO:0000256" key="2">
    <source>
        <dbReference type="ARBA" id="ARBA00022692"/>
    </source>
</evidence>
<keyword evidence="4 5" id="KW-0472">Membrane</keyword>
<sequence>MTCSNDTYPQTFSQQRPGGGNAAYLIRFETGDSDNPKNFGPLYKAWVTLVMSSMAFAGSMGSAVIAPAEPAIAAYLGLELEPTVLTVALFVLGFAFGPLVWGPISEVYDRRWSMLPAVFAMGLCSVGTATSRSATAICITRFLGGVFGSAPVSNVSASLGDFYDAGTRGIAMVFVSLCIIGGPTIAPVIGAAITHNPNMGWRWTEYLHAIITFAIWAAAIIWIPETYTPVLLKRKATRMRKNMGDDRYWHPFESENMTLGNIATNYLSRPLRMLFTETMVACMALYASFVYGILYLTLQVFPIVFMEQRNYSPVVSALPFLGLFVGATCAIPINIANQPQYLKAVVKNGGKPVPEARLVPMLLGGVCFSVGLFWFGWTAAPEYSFALPVIASGA</sequence>
<feature type="transmembrane region" description="Helical" evidence="5">
    <location>
        <begin position="206"/>
        <end position="232"/>
    </location>
</feature>
<keyword evidence="8" id="KW-1185">Reference proteome</keyword>
<evidence type="ECO:0000256" key="1">
    <source>
        <dbReference type="ARBA" id="ARBA00004141"/>
    </source>
</evidence>
<keyword evidence="2 5" id="KW-0812">Transmembrane</keyword>
<dbReference type="GO" id="GO:0005886">
    <property type="term" value="C:plasma membrane"/>
    <property type="evidence" value="ECO:0007669"/>
    <property type="project" value="TreeGrafter"/>
</dbReference>
<dbReference type="GO" id="GO:0022857">
    <property type="term" value="F:transmembrane transporter activity"/>
    <property type="evidence" value="ECO:0007669"/>
    <property type="project" value="InterPro"/>
</dbReference>
<dbReference type="PANTHER" id="PTHR23502">
    <property type="entry name" value="MAJOR FACILITATOR SUPERFAMILY"/>
    <property type="match status" value="1"/>
</dbReference>
<dbReference type="EMBL" id="JASWJB010000064">
    <property type="protein sequence ID" value="KAK2603424.1"/>
    <property type="molecule type" value="Genomic_DNA"/>
</dbReference>
<feature type="transmembrane region" description="Helical" evidence="5">
    <location>
        <begin position="45"/>
        <end position="65"/>
    </location>
</feature>
<gene>
    <name evidence="7" type="ORF">QQS21_004374</name>
</gene>
<feature type="domain" description="Major facilitator superfamily (MFS) profile" evidence="6">
    <location>
        <begin position="47"/>
        <end position="394"/>
    </location>
</feature>
<dbReference type="SUPFAM" id="SSF103473">
    <property type="entry name" value="MFS general substrate transporter"/>
    <property type="match status" value="1"/>
</dbReference>
<dbReference type="InterPro" id="IPR036259">
    <property type="entry name" value="MFS_trans_sf"/>
</dbReference>
<evidence type="ECO:0000259" key="6">
    <source>
        <dbReference type="PROSITE" id="PS50850"/>
    </source>
</evidence>
<evidence type="ECO:0000256" key="5">
    <source>
        <dbReference type="SAM" id="Phobius"/>
    </source>
</evidence>
<name>A0AAJ0CVL7_9HYPO</name>
<feature type="transmembrane region" description="Helical" evidence="5">
    <location>
        <begin position="317"/>
        <end position="337"/>
    </location>
</feature>
<accession>A0AAJ0CVL7</accession>
<evidence type="ECO:0000256" key="4">
    <source>
        <dbReference type="ARBA" id="ARBA00023136"/>
    </source>
</evidence>
<dbReference type="Proteomes" id="UP001251528">
    <property type="component" value="Unassembled WGS sequence"/>
</dbReference>
<comment type="subcellular location">
    <subcellularLocation>
        <location evidence="1">Membrane</location>
        <topology evidence="1">Multi-pass membrane protein</topology>
    </subcellularLocation>
</comment>
<feature type="transmembrane region" description="Helical" evidence="5">
    <location>
        <begin position="85"/>
        <end position="104"/>
    </location>
</feature>
<dbReference type="AlphaFoldDB" id="A0AAJ0CVL7"/>
<dbReference type="Gene3D" id="1.20.1250.20">
    <property type="entry name" value="MFS general substrate transporter like domains"/>
    <property type="match status" value="1"/>
</dbReference>
<protein>
    <recommendedName>
        <fullName evidence="6">Major facilitator superfamily (MFS) profile domain-containing protein</fullName>
    </recommendedName>
</protein>
<feature type="transmembrane region" description="Helical" evidence="5">
    <location>
        <begin position="358"/>
        <end position="377"/>
    </location>
</feature>
<evidence type="ECO:0000313" key="8">
    <source>
        <dbReference type="Proteomes" id="UP001251528"/>
    </source>
</evidence>
<evidence type="ECO:0000313" key="7">
    <source>
        <dbReference type="EMBL" id="KAK2603424.1"/>
    </source>
</evidence>
<dbReference type="InterPro" id="IPR011701">
    <property type="entry name" value="MFS"/>
</dbReference>
<proteinExistence type="predicted"/>
<organism evidence="7 8">
    <name type="scientific">Conoideocrella luteorostrata</name>
    <dbReference type="NCBI Taxonomy" id="1105319"/>
    <lineage>
        <taxon>Eukaryota</taxon>
        <taxon>Fungi</taxon>
        <taxon>Dikarya</taxon>
        <taxon>Ascomycota</taxon>
        <taxon>Pezizomycotina</taxon>
        <taxon>Sordariomycetes</taxon>
        <taxon>Hypocreomycetidae</taxon>
        <taxon>Hypocreales</taxon>
        <taxon>Clavicipitaceae</taxon>
        <taxon>Conoideocrella</taxon>
    </lineage>
</organism>
<feature type="transmembrane region" description="Helical" evidence="5">
    <location>
        <begin position="170"/>
        <end position="194"/>
    </location>
</feature>
<reference evidence="7" key="1">
    <citation type="submission" date="2023-06" db="EMBL/GenBank/DDBJ databases">
        <title>Conoideocrella luteorostrata (Hypocreales: Clavicipitaceae), a potential biocontrol fungus for elongate hemlock scale in United States Christmas tree production areas.</title>
        <authorList>
            <person name="Barrett H."/>
            <person name="Lovett B."/>
            <person name="Macias A.M."/>
            <person name="Stajich J.E."/>
            <person name="Kasson M.T."/>
        </authorList>
    </citation>
    <scope>NUCLEOTIDE SEQUENCE</scope>
    <source>
        <strain evidence="7">ARSEF 14590</strain>
    </source>
</reference>
<evidence type="ECO:0000256" key="3">
    <source>
        <dbReference type="ARBA" id="ARBA00022989"/>
    </source>
</evidence>
<dbReference type="PROSITE" id="PS50850">
    <property type="entry name" value="MFS"/>
    <property type="match status" value="1"/>
</dbReference>
<feature type="transmembrane region" description="Helical" evidence="5">
    <location>
        <begin position="279"/>
        <end position="305"/>
    </location>
</feature>
<dbReference type="Pfam" id="PF07690">
    <property type="entry name" value="MFS_1"/>
    <property type="match status" value="1"/>
</dbReference>